<dbReference type="GO" id="GO:0006886">
    <property type="term" value="P:intracellular protein transport"/>
    <property type="evidence" value="ECO:0007669"/>
    <property type="project" value="InterPro"/>
</dbReference>
<keyword evidence="13" id="KW-1185">Reference proteome</keyword>
<evidence type="ECO:0000259" key="12">
    <source>
        <dbReference type="Pfam" id="PF20671"/>
    </source>
</evidence>
<dbReference type="GO" id="GO:0000139">
    <property type="term" value="C:Golgi membrane"/>
    <property type="evidence" value="ECO:0007669"/>
    <property type="project" value="UniProtKB-SubCell"/>
</dbReference>
<protein>
    <recommendedName>
        <fullName evidence="3">Conserved oligomeric Golgi complex subunit 3</fullName>
    </recommendedName>
    <alternativeName>
        <fullName evidence="8">Component of oligomeric Golgi complex 3</fullName>
    </alternativeName>
</protein>
<dbReference type="GO" id="GO:0007030">
    <property type="term" value="P:Golgi organization"/>
    <property type="evidence" value="ECO:0007669"/>
    <property type="project" value="TreeGrafter"/>
</dbReference>
<evidence type="ECO:0000256" key="1">
    <source>
        <dbReference type="ARBA" id="ARBA00004395"/>
    </source>
</evidence>
<evidence type="ECO:0000256" key="3">
    <source>
        <dbReference type="ARBA" id="ARBA00020976"/>
    </source>
</evidence>
<keyword evidence="7" id="KW-0472">Membrane</keyword>
<keyword evidence="5" id="KW-0653">Protein transport</keyword>
<name>A0A6P6D703_OCTDE</name>
<evidence type="ECO:0000256" key="6">
    <source>
        <dbReference type="ARBA" id="ARBA00023034"/>
    </source>
</evidence>
<gene>
    <name evidence="14" type="primary">Cog3</name>
</gene>
<feature type="domain" description="Conserved oligomeric Golgi complex subunit 3 C-terminal" evidence="12">
    <location>
        <begin position="252"/>
        <end position="599"/>
    </location>
</feature>
<feature type="domain" description="Conserved oligomeric Golgi complex subunit 3 N-terminal" evidence="11">
    <location>
        <begin position="130"/>
        <end position="240"/>
    </location>
</feature>
<dbReference type="Pfam" id="PF04136">
    <property type="entry name" value="COG3_N"/>
    <property type="match status" value="1"/>
</dbReference>
<accession>A0A6P6D703</accession>
<dbReference type="AlphaFoldDB" id="A0A6P6D703"/>
<evidence type="ECO:0000256" key="5">
    <source>
        <dbReference type="ARBA" id="ARBA00022927"/>
    </source>
</evidence>
<dbReference type="GO" id="GO:0017119">
    <property type="term" value="C:Golgi transport complex"/>
    <property type="evidence" value="ECO:0007669"/>
    <property type="project" value="TreeGrafter"/>
</dbReference>
<dbReference type="InterPro" id="IPR048685">
    <property type="entry name" value="COG3_C"/>
</dbReference>
<dbReference type="GeneID" id="101581195"/>
<evidence type="ECO:0000256" key="2">
    <source>
        <dbReference type="ARBA" id="ARBA00009936"/>
    </source>
</evidence>
<dbReference type="GO" id="GO:0006891">
    <property type="term" value="P:intra-Golgi vesicle-mediated transport"/>
    <property type="evidence" value="ECO:0007669"/>
    <property type="project" value="TreeGrafter"/>
</dbReference>
<organism evidence="13 14">
    <name type="scientific">Octodon degus</name>
    <name type="common">Degu</name>
    <name type="synonym">Sciurus degus</name>
    <dbReference type="NCBI Taxonomy" id="10160"/>
    <lineage>
        <taxon>Eukaryota</taxon>
        <taxon>Metazoa</taxon>
        <taxon>Chordata</taxon>
        <taxon>Craniata</taxon>
        <taxon>Vertebrata</taxon>
        <taxon>Euteleostomi</taxon>
        <taxon>Mammalia</taxon>
        <taxon>Eutheria</taxon>
        <taxon>Euarchontoglires</taxon>
        <taxon>Glires</taxon>
        <taxon>Rodentia</taxon>
        <taxon>Hystricomorpha</taxon>
        <taxon>Octodontidae</taxon>
        <taxon>Octodon</taxon>
    </lineage>
</organism>
<comment type="similarity">
    <text evidence="2">Belongs to the COG3 family.</text>
</comment>
<dbReference type="PANTHER" id="PTHR13302:SF8">
    <property type="entry name" value="CONSERVED OLIGOMERIC GOLGI COMPLEX SUBUNIT 3"/>
    <property type="match status" value="1"/>
</dbReference>
<keyword evidence="6" id="KW-0333">Golgi apparatus</keyword>
<evidence type="ECO:0000256" key="7">
    <source>
        <dbReference type="ARBA" id="ARBA00023136"/>
    </source>
</evidence>
<evidence type="ECO:0000256" key="8">
    <source>
        <dbReference type="ARBA" id="ARBA00031339"/>
    </source>
</evidence>
<feature type="compositionally biased region" description="Low complexity" evidence="10">
    <location>
        <begin position="483"/>
        <end position="495"/>
    </location>
</feature>
<dbReference type="Pfam" id="PF20671">
    <property type="entry name" value="COG3_C"/>
    <property type="match status" value="1"/>
</dbReference>
<keyword evidence="4" id="KW-0813">Transport</keyword>
<reference evidence="14" key="1">
    <citation type="submission" date="2025-08" db="UniProtKB">
        <authorList>
            <consortium name="RefSeq"/>
        </authorList>
    </citation>
    <scope>IDENTIFICATION</scope>
</reference>
<dbReference type="GO" id="GO:0005801">
    <property type="term" value="C:cis-Golgi network"/>
    <property type="evidence" value="ECO:0007669"/>
    <property type="project" value="InterPro"/>
</dbReference>
<evidence type="ECO:0000313" key="13">
    <source>
        <dbReference type="Proteomes" id="UP000515203"/>
    </source>
</evidence>
<dbReference type="Proteomes" id="UP000515203">
    <property type="component" value="Unplaced"/>
</dbReference>
<evidence type="ECO:0000256" key="4">
    <source>
        <dbReference type="ARBA" id="ARBA00022448"/>
    </source>
</evidence>
<dbReference type="RefSeq" id="XP_023555889.1">
    <property type="nucleotide sequence ID" value="XM_023700121.1"/>
</dbReference>
<feature type="coiled-coil region" evidence="9">
    <location>
        <begin position="141"/>
        <end position="196"/>
    </location>
</feature>
<evidence type="ECO:0000256" key="10">
    <source>
        <dbReference type="SAM" id="MobiDB-lite"/>
    </source>
</evidence>
<dbReference type="CTD" id="83548"/>
<evidence type="ECO:0000259" key="11">
    <source>
        <dbReference type="Pfam" id="PF04136"/>
    </source>
</evidence>
<keyword evidence="9" id="KW-0175">Coiled coil</keyword>
<dbReference type="PANTHER" id="PTHR13302">
    <property type="entry name" value="CONSERVED OLIGOMERIC GOLGI COMPLEX COMPONENT 3"/>
    <property type="match status" value="1"/>
</dbReference>
<evidence type="ECO:0000313" key="14">
    <source>
        <dbReference type="RefSeq" id="XP_023555889.1"/>
    </source>
</evidence>
<dbReference type="InterPro" id="IPR007265">
    <property type="entry name" value="COG_su3"/>
</dbReference>
<comment type="subcellular location">
    <subcellularLocation>
        <location evidence="1">Golgi apparatus membrane</location>
        <topology evidence="1">Peripheral membrane protein</topology>
    </subcellularLocation>
</comment>
<dbReference type="InterPro" id="IPR048320">
    <property type="entry name" value="COG3_N"/>
</dbReference>
<sequence>MAEAALLLLPQAAAERDAREKLALWDRRPDSTAPLTDRQTDSVLELKAAAENLPVPAELPIEDSCSLTSQSLPIDLTSIVPESTEDILLKGFTSLGMEEERIETAQQFFSWFAKLQTQMDQDEGIKYRQMRDYLSGFQEQCDAILNDVNSALQHLESLQKQYLFVSNKTGTLHEACEQLLKEQSELVDLAENIQQKLSYFNELETITTKLNSPTLSVNSEGFIPMLAKLDDCITYISSHDPSSVPNADNSFTLFYVKFRAAAPKVRTLIEQIEERSEKIPEYRQLLSDIHQCYLFQRELLLGPSIACTVTELTSQNNRDHCALVRSGCAFMVHVCQDEHQLYNEFFTKLTPKLDELLEKLCMSLYDVFRPLIIHVIHLETLSELCGILKNEVLEDHVQNNAEQLGAFAAGAKQMLEDVQERLVYRTHIYIQTDITGYKPAPGDLAYPDKLVMMEQIAQSLKDDQKKLPSEASFSDVRLEEAESSSLTKSGSTESLNPRPQTTISPADLHGMWYPTVRRTLVCLSKLYRCIDRAVFQGLSQEALSACIQSLLGASESISKNKTQIDGQLFLIKHLLILREQIAPFHTEFTIKEISLDLKKTRDAAFKILNPMTVPRFFRLNSNNALIEFLLEGTPEIREHYLDSKKDVDRHLKSACEQFIQQQSKLFVEQLEEFMTKVSALKTMASQGGPKYTLSQQPWAQPAKVSDLVAAAYKTMKTKLPLTLRSMSLYLSNKDTEFILFKPVRNNIQQVFQKLHALLKEEFSPEDIQIIACPSMEQVNLLLSVPK</sequence>
<feature type="region of interest" description="Disordered" evidence="10">
    <location>
        <begin position="462"/>
        <end position="501"/>
    </location>
</feature>
<evidence type="ECO:0000256" key="9">
    <source>
        <dbReference type="SAM" id="Coils"/>
    </source>
</evidence>
<proteinExistence type="inferred from homology"/>